<protein>
    <submittedName>
        <fullName evidence="1">Uncharacterized protein</fullName>
    </submittedName>
</protein>
<evidence type="ECO:0000313" key="1">
    <source>
        <dbReference type="EMBL" id="PWU98831.1"/>
    </source>
</evidence>
<dbReference type="OrthoDB" id="273115at2759"/>
<dbReference type="VEuPathDB" id="TriTrypDB:TcCLB.507787.120"/>
<dbReference type="VEuPathDB" id="TriTrypDB:C3747_226g19"/>
<dbReference type="VEuPathDB" id="TriTrypDB:ECC02_007592"/>
<sequence length="261" mass="29308">MAVELVVDAACERLYEVITMALRKMFLDAKCIHAREDHNIIPSTVFVNNDSTTSLLLLLITFDDWMLMVRHNCVCNYLKVVYDASNCPVYVVILGQLTGHRQSRFWEEVSCLCADDSFLSILVGFDIVSSVEQLAEVAVAHGLKAIKQQNLEGDPIVRAEGRRKCDPTDFHALYLDMLLEISSVSERRASTIAGTFPSMFHLLEFIDSGAHNRVQAEEYYEKRATSVLDPYIAEVLSTDYNTTEAQEMMNGLFDASAGIFS</sequence>
<dbReference type="VEuPathDB" id="TriTrypDB:Tc_MARK_5011"/>
<dbReference type="AlphaFoldDB" id="A0A2V2VR62"/>
<dbReference type="VEuPathDB" id="TriTrypDB:TcG_10167"/>
<dbReference type="Proteomes" id="UP000246078">
    <property type="component" value="Unassembled WGS sequence"/>
</dbReference>
<gene>
    <name evidence="1" type="ORF">C3747_226g19</name>
</gene>
<organism evidence="1 2">
    <name type="scientific">Trypanosoma cruzi</name>
    <dbReference type="NCBI Taxonomy" id="5693"/>
    <lineage>
        <taxon>Eukaryota</taxon>
        <taxon>Discoba</taxon>
        <taxon>Euglenozoa</taxon>
        <taxon>Kinetoplastea</taxon>
        <taxon>Metakinetoplastina</taxon>
        <taxon>Trypanosomatida</taxon>
        <taxon>Trypanosomatidae</taxon>
        <taxon>Trypanosoma</taxon>
        <taxon>Schizotrypanum</taxon>
    </lineage>
</organism>
<dbReference type="VEuPathDB" id="TriTrypDB:TcCLB.507625.84"/>
<dbReference type="VEuPathDB" id="TriTrypDB:TcBrA4_0081570"/>
<dbReference type="EMBL" id="PRFC01000226">
    <property type="protein sequence ID" value="PWU98831.1"/>
    <property type="molecule type" value="Genomic_DNA"/>
</dbReference>
<dbReference type="VEuPathDB" id="TriTrypDB:TcCL_ESM03999"/>
<dbReference type="VEuPathDB" id="TriTrypDB:TCDM_09877"/>
<name>A0A2V2VR62_TRYCR</name>
<dbReference type="InterPro" id="IPR042530">
    <property type="entry name" value="EME1/EME2_C"/>
</dbReference>
<evidence type="ECO:0000313" key="2">
    <source>
        <dbReference type="Proteomes" id="UP000246078"/>
    </source>
</evidence>
<dbReference type="Gene3D" id="1.10.150.670">
    <property type="entry name" value="Crossover junction endonuclease EME1, DNA-binding domain"/>
    <property type="match status" value="1"/>
</dbReference>
<comment type="caution">
    <text evidence="1">The sequence shown here is derived from an EMBL/GenBank/DDBJ whole genome shotgun (WGS) entry which is preliminary data.</text>
</comment>
<accession>A0A2V2VR62</accession>
<dbReference type="VEuPathDB" id="TriTrypDB:TCSYLVIO_008866"/>
<dbReference type="VEuPathDB" id="TriTrypDB:C4B63_116g20"/>
<dbReference type="VEuPathDB" id="TriTrypDB:BCY84_00557"/>
<reference evidence="1 2" key="1">
    <citation type="journal article" date="2018" name="Microb. Genom.">
        <title>Expanding an expanded genome: long-read sequencing of Trypanosoma cruzi.</title>
        <authorList>
            <person name="Berna L."/>
            <person name="Rodriguez M."/>
            <person name="Chiribao M.L."/>
            <person name="Parodi-Talice A."/>
            <person name="Pita S."/>
            <person name="Rijo G."/>
            <person name="Alvarez-Valin F."/>
            <person name="Robello C."/>
        </authorList>
    </citation>
    <scope>NUCLEOTIDE SEQUENCE [LARGE SCALE GENOMIC DNA]</scope>
    <source>
        <strain evidence="1 2">TCC</strain>
    </source>
</reference>
<proteinExistence type="predicted"/>
<dbReference type="OMA" id="CIHARED"/>